<dbReference type="PANTHER" id="PTHR36152:SF5">
    <property type="entry name" value="PROTEIN HCP1"/>
    <property type="match status" value="1"/>
</dbReference>
<accession>A0A368Y630</accession>
<sequence length="175" mass="18657">MPLRIPGQDTSVGGRDAASDAFLSVQTKRAGKVKGEVTTEGHEEEIQLLCWTWGVSANTAIGSTERTARRVYRHLVVTKGIDSASTALLSALATNDEIKEAVLTMRKAGGEALDYFTMTLEGARVVALDIDVGEDGRPVERVSIAFTKIGIAYQPQQNAGLGSGTFSFDDEVLPA</sequence>
<dbReference type="NCBIfam" id="TIGR03344">
    <property type="entry name" value="VI_effect_Hcp1"/>
    <property type="match status" value="1"/>
</dbReference>
<dbReference type="EMBL" id="QPJK01000001">
    <property type="protein sequence ID" value="RCW75731.1"/>
    <property type="molecule type" value="Genomic_DNA"/>
</dbReference>
<organism evidence="1 2">
    <name type="scientific">Pseudorhodoferax soli</name>
    <dbReference type="NCBI Taxonomy" id="545864"/>
    <lineage>
        <taxon>Bacteria</taxon>
        <taxon>Pseudomonadati</taxon>
        <taxon>Pseudomonadota</taxon>
        <taxon>Betaproteobacteria</taxon>
        <taxon>Burkholderiales</taxon>
        <taxon>Comamonadaceae</taxon>
    </lineage>
</organism>
<dbReference type="InterPro" id="IPR036624">
    <property type="entry name" value="Hcp1-lik_sf"/>
</dbReference>
<evidence type="ECO:0000313" key="2">
    <source>
        <dbReference type="Proteomes" id="UP000252884"/>
    </source>
</evidence>
<evidence type="ECO:0000313" key="1">
    <source>
        <dbReference type="EMBL" id="RCW75731.1"/>
    </source>
</evidence>
<dbReference type="OrthoDB" id="5066999at2"/>
<dbReference type="Proteomes" id="UP000252884">
    <property type="component" value="Unassembled WGS sequence"/>
</dbReference>
<name>A0A368Y630_9BURK</name>
<dbReference type="Gene3D" id="2.30.110.20">
    <property type="entry name" value="Hcp1-like"/>
    <property type="match status" value="1"/>
</dbReference>
<dbReference type="PANTHER" id="PTHR36152">
    <property type="entry name" value="CYTOPLASMIC PROTEIN-RELATED"/>
    <property type="match status" value="1"/>
</dbReference>
<protein>
    <submittedName>
        <fullName evidence="1">Type VI secretion system secreted protein Hcp</fullName>
    </submittedName>
</protein>
<comment type="caution">
    <text evidence="1">The sequence shown here is derived from an EMBL/GenBank/DDBJ whole genome shotgun (WGS) entry which is preliminary data.</text>
</comment>
<dbReference type="InterPro" id="IPR053165">
    <property type="entry name" value="HSI-I_assembly_Hcp1"/>
</dbReference>
<proteinExistence type="predicted"/>
<reference evidence="1 2" key="1">
    <citation type="submission" date="2018-07" db="EMBL/GenBank/DDBJ databases">
        <title>Genomic Encyclopedia of Type Strains, Phase IV (KMG-IV): sequencing the most valuable type-strain genomes for metagenomic binning, comparative biology and taxonomic classification.</title>
        <authorList>
            <person name="Goeker M."/>
        </authorList>
    </citation>
    <scope>NUCLEOTIDE SEQUENCE [LARGE SCALE GENOMIC DNA]</scope>
    <source>
        <strain evidence="1 2">DSM 21634</strain>
    </source>
</reference>
<keyword evidence="2" id="KW-1185">Reference proteome</keyword>
<dbReference type="InterPro" id="IPR008514">
    <property type="entry name" value="T6SS_Hcp"/>
</dbReference>
<dbReference type="SUPFAM" id="SSF141452">
    <property type="entry name" value="Hcp1-like"/>
    <property type="match status" value="1"/>
</dbReference>
<gene>
    <name evidence="1" type="ORF">DES41_101326</name>
</gene>
<dbReference type="AlphaFoldDB" id="A0A368Y630"/>
<dbReference type="RefSeq" id="WP_114465303.1">
    <property type="nucleotide sequence ID" value="NZ_QPJK01000001.1"/>
</dbReference>
<dbReference type="Pfam" id="PF05638">
    <property type="entry name" value="T6SS_HCP"/>
    <property type="match status" value="1"/>
</dbReference>